<dbReference type="Gene3D" id="3.60.21.10">
    <property type="match status" value="1"/>
</dbReference>
<evidence type="ECO:0000313" key="2">
    <source>
        <dbReference type="Proteomes" id="UP000672602"/>
    </source>
</evidence>
<evidence type="ECO:0008006" key="3">
    <source>
        <dbReference type="Google" id="ProtNLM"/>
    </source>
</evidence>
<dbReference type="SUPFAM" id="SSF56300">
    <property type="entry name" value="Metallo-dependent phosphatases"/>
    <property type="match status" value="1"/>
</dbReference>
<dbReference type="InterPro" id="IPR029052">
    <property type="entry name" value="Metallo-depent_PP-like"/>
</dbReference>
<proteinExistence type="predicted"/>
<name>A0A8J7V205_9PROT</name>
<reference evidence="1" key="1">
    <citation type="submission" date="2021-04" db="EMBL/GenBank/DDBJ databases">
        <authorList>
            <person name="Zhang D.-C."/>
        </authorList>
    </citation>
    <scope>NUCLEOTIDE SEQUENCE</scope>
    <source>
        <strain evidence="1">CGMCC 1.15697</strain>
    </source>
</reference>
<dbReference type="EMBL" id="JAGMWN010000002">
    <property type="protein sequence ID" value="MBP5856362.1"/>
    <property type="molecule type" value="Genomic_DNA"/>
</dbReference>
<dbReference type="AlphaFoldDB" id="A0A8J7V205"/>
<gene>
    <name evidence="1" type="ORF">KAJ83_05045</name>
</gene>
<protein>
    <recommendedName>
        <fullName evidence="3">Serine/threonine protein phosphatase</fullName>
    </recommendedName>
</protein>
<keyword evidence="2" id="KW-1185">Reference proteome</keyword>
<sequence>MADSRTIIPLRSAARIWAVAAIHGEAERLAALHDRMAEEIDSGDRIVYLGNYFGYGPDGREVLDELIRFRRWFLSFPPYMDGDDIVFLRGAQEEMWVKLVQLQFATEPAAVLDFMAARGMGEALAAFGADLEEARRAARDGTLALTYWCNRLRDRLRAIPGHEAFIAALARAALVAPAGERGGMLLVHCGLDPEKPLDAQADAFWWAPRGFERLDTAFQGSITRVVRGFDPEAAGVVDRALTLSIDAGAGRGGPLTAVRLSPTGKLEKRYTV</sequence>
<dbReference type="RefSeq" id="WP_210680943.1">
    <property type="nucleotide sequence ID" value="NZ_JAGMWN010000002.1"/>
</dbReference>
<organism evidence="1 2">
    <name type="scientific">Marivibrio halodurans</name>
    <dbReference type="NCBI Taxonomy" id="2039722"/>
    <lineage>
        <taxon>Bacteria</taxon>
        <taxon>Pseudomonadati</taxon>
        <taxon>Pseudomonadota</taxon>
        <taxon>Alphaproteobacteria</taxon>
        <taxon>Rhodospirillales</taxon>
        <taxon>Rhodospirillaceae</taxon>
        <taxon>Marivibrio</taxon>
    </lineage>
</organism>
<evidence type="ECO:0000313" key="1">
    <source>
        <dbReference type="EMBL" id="MBP5856362.1"/>
    </source>
</evidence>
<dbReference type="Proteomes" id="UP000672602">
    <property type="component" value="Unassembled WGS sequence"/>
</dbReference>
<comment type="caution">
    <text evidence="1">The sequence shown here is derived from an EMBL/GenBank/DDBJ whole genome shotgun (WGS) entry which is preliminary data.</text>
</comment>
<accession>A0A8J7V205</accession>